<evidence type="ECO:0000313" key="3">
    <source>
        <dbReference type="Proteomes" id="UP000018201"/>
    </source>
</evidence>
<feature type="compositionally biased region" description="Basic residues" evidence="1">
    <location>
        <begin position="132"/>
        <end position="147"/>
    </location>
</feature>
<dbReference type="Proteomes" id="UP000018201">
    <property type="component" value="Unassembled WGS sequence"/>
</dbReference>
<feature type="compositionally biased region" description="Polar residues" evidence="1">
    <location>
        <begin position="307"/>
        <end position="321"/>
    </location>
</feature>
<dbReference type="EMBL" id="HG693732">
    <property type="protein sequence ID" value="CDI85371.1"/>
    <property type="molecule type" value="Genomic_DNA"/>
</dbReference>
<protein>
    <submittedName>
        <fullName evidence="2">Uncharacterized protein</fullName>
    </submittedName>
</protein>
<gene>
    <name evidence="2" type="ORF">EPH_0055010</name>
</gene>
<accession>U6GYH9</accession>
<organism evidence="2 3">
    <name type="scientific">Eimeria praecox</name>
    <dbReference type="NCBI Taxonomy" id="51316"/>
    <lineage>
        <taxon>Eukaryota</taxon>
        <taxon>Sar</taxon>
        <taxon>Alveolata</taxon>
        <taxon>Apicomplexa</taxon>
        <taxon>Conoidasida</taxon>
        <taxon>Coccidia</taxon>
        <taxon>Eucoccidiorida</taxon>
        <taxon>Eimeriorina</taxon>
        <taxon>Eimeriidae</taxon>
        <taxon>Eimeria</taxon>
    </lineage>
</organism>
<name>U6GYH9_9EIME</name>
<dbReference type="OrthoDB" id="10615364at2759"/>
<keyword evidence="3" id="KW-1185">Reference proteome</keyword>
<sequence length="479" mass="51671">MALLLSSGEASHLRADEHRNGRSYENSLHMQIASDPPVRSAVDTLNCVLGESEKAIRRNRDINCGAGNVETMDANALMEGEASKQCSAASTTEQQTQVPDRSEAAGRTSQQLLRDRIEILGDEATLEEVERKGKKAKASRKNKRPKKRGNESCKGECSIEEKVEDQRAEEEAEEEERESAPVKALHKVEHAVKSPFSSSDEHAIFSDSSEDAGISEDNFEGSMEDPDEEGAAPTATFAASNGEKDDDDEDGDRESSGSAEFNNKEPESANRKKKINDSEEGEDEGGVGKGASKNPVEATQEEAEQAKTLQRPQGMHPQQSFCCMKSRYGTNSTGPSSPHHSSGIHAAIESARSRFAAARKAASSTSSVDEDFEEEPSTPELTDEEEQPAGNSELARAENTVGTMSKQGALATEATKEMEATEGISTTEEEAARTQASPGEDHKLAAAAEEAQQAEKGLKICAHGSFLSCRQGQRRHSLR</sequence>
<feature type="region of interest" description="Disordered" evidence="1">
    <location>
        <begin position="128"/>
        <end position="454"/>
    </location>
</feature>
<feature type="compositionally biased region" description="Low complexity" evidence="1">
    <location>
        <begin position="334"/>
        <end position="367"/>
    </location>
</feature>
<feature type="compositionally biased region" description="Basic and acidic residues" evidence="1">
    <location>
        <begin position="148"/>
        <end position="166"/>
    </location>
</feature>
<reference evidence="2" key="1">
    <citation type="submission" date="2013-10" db="EMBL/GenBank/DDBJ databases">
        <title>Genomic analysis of the causative agents of coccidiosis in chickens.</title>
        <authorList>
            <person name="Reid A.J."/>
            <person name="Blake D."/>
            <person name="Billington K."/>
            <person name="Browne H."/>
            <person name="Dunn M."/>
            <person name="Hung S."/>
            <person name="Kawahara F."/>
            <person name="Miranda-Saavedra D."/>
            <person name="Mourier T."/>
            <person name="Nagra H."/>
            <person name="Otto T.D."/>
            <person name="Rawlings N."/>
            <person name="Sanchez A."/>
            <person name="Sanders M."/>
            <person name="Subramaniam C."/>
            <person name="Tay Y."/>
            <person name="Dear P."/>
            <person name="Doerig C."/>
            <person name="Gruber A."/>
            <person name="Parkinson J."/>
            <person name="Shirley M."/>
            <person name="Wan K.L."/>
            <person name="Berriman M."/>
            <person name="Tomley F."/>
            <person name="Pain A."/>
        </authorList>
    </citation>
    <scope>NUCLEOTIDE SEQUENCE [LARGE SCALE GENOMIC DNA]</scope>
    <source>
        <strain evidence="2">Houghton</strain>
    </source>
</reference>
<feature type="compositionally biased region" description="Acidic residues" evidence="1">
    <location>
        <begin position="368"/>
        <end position="387"/>
    </location>
</feature>
<proteinExistence type="predicted"/>
<feature type="compositionally biased region" description="Acidic residues" evidence="1">
    <location>
        <begin position="208"/>
        <end position="230"/>
    </location>
</feature>
<feature type="compositionally biased region" description="Low complexity" evidence="1">
    <location>
        <begin position="445"/>
        <end position="454"/>
    </location>
</feature>
<feature type="compositionally biased region" description="Acidic residues" evidence="1">
    <location>
        <begin position="167"/>
        <end position="177"/>
    </location>
</feature>
<feature type="compositionally biased region" description="Polar residues" evidence="1">
    <location>
        <begin position="84"/>
        <end position="99"/>
    </location>
</feature>
<dbReference type="AlphaFoldDB" id="U6GYH9"/>
<reference evidence="2" key="2">
    <citation type="submission" date="2013-10" db="EMBL/GenBank/DDBJ databases">
        <authorList>
            <person name="Aslett M."/>
        </authorList>
    </citation>
    <scope>NUCLEOTIDE SEQUENCE [LARGE SCALE GENOMIC DNA]</scope>
    <source>
        <strain evidence="2">Houghton</strain>
    </source>
</reference>
<dbReference type="VEuPathDB" id="ToxoDB:EPH_0055010"/>
<feature type="region of interest" description="Disordered" evidence="1">
    <location>
        <begin position="83"/>
        <end position="108"/>
    </location>
</feature>
<evidence type="ECO:0000256" key="1">
    <source>
        <dbReference type="SAM" id="MobiDB-lite"/>
    </source>
</evidence>
<evidence type="ECO:0000313" key="2">
    <source>
        <dbReference type="EMBL" id="CDI85371.1"/>
    </source>
</evidence>